<dbReference type="AlphaFoldDB" id="A0A6P1TJ08"/>
<dbReference type="PROSITE" id="PS51704">
    <property type="entry name" value="GP_PDE"/>
    <property type="match status" value="1"/>
</dbReference>
<accession>A0A6P1TJ08</accession>
<dbReference type="GO" id="GO:0008081">
    <property type="term" value="F:phosphoric diester hydrolase activity"/>
    <property type="evidence" value="ECO:0007669"/>
    <property type="project" value="InterPro"/>
</dbReference>
<evidence type="ECO:0000256" key="2">
    <source>
        <dbReference type="SAM" id="Phobius"/>
    </source>
</evidence>
<keyword evidence="5" id="KW-1185">Reference proteome</keyword>
<feature type="transmembrane region" description="Helical" evidence="2">
    <location>
        <begin position="323"/>
        <end position="345"/>
    </location>
</feature>
<dbReference type="PANTHER" id="PTHR46211">
    <property type="entry name" value="GLYCEROPHOSPHORYL DIESTER PHOSPHODIESTERASE"/>
    <property type="match status" value="1"/>
</dbReference>
<evidence type="ECO:0000313" key="4">
    <source>
        <dbReference type="EMBL" id="QHQ60413.1"/>
    </source>
</evidence>
<evidence type="ECO:0000259" key="3">
    <source>
        <dbReference type="PROSITE" id="PS51704"/>
    </source>
</evidence>
<dbReference type="InterPro" id="IPR030395">
    <property type="entry name" value="GP_PDE_dom"/>
</dbReference>
<feature type="transmembrane region" description="Helical" evidence="2">
    <location>
        <begin position="271"/>
        <end position="303"/>
    </location>
</feature>
<dbReference type="Proteomes" id="UP000464314">
    <property type="component" value="Chromosome"/>
</dbReference>
<feature type="transmembrane region" description="Helical" evidence="2">
    <location>
        <begin position="373"/>
        <end position="391"/>
    </location>
</feature>
<protein>
    <recommendedName>
        <fullName evidence="3">GP-PDE domain-containing protein</fullName>
    </recommendedName>
</protein>
<dbReference type="SUPFAM" id="SSF51695">
    <property type="entry name" value="PLC-like phosphodiesterases"/>
    <property type="match status" value="1"/>
</dbReference>
<reference evidence="4 5" key="1">
    <citation type="submission" date="2020-01" db="EMBL/GenBank/DDBJ databases">
        <title>Genome analysis of Anaerocolumna sp. CBA3638.</title>
        <authorList>
            <person name="Kim J."/>
            <person name="Roh S.W."/>
        </authorList>
    </citation>
    <scope>NUCLEOTIDE SEQUENCE [LARGE SCALE GENOMIC DNA]</scope>
    <source>
        <strain evidence="4 5">CBA3638</strain>
    </source>
</reference>
<dbReference type="KEGG" id="anr:Ana3638_06205"/>
<dbReference type="GO" id="GO:0006629">
    <property type="term" value="P:lipid metabolic process"/>
    <property type="evidence" value="ECO:0007669"/>
    <property type="project" value="InterPro"/>
</dbReference>
<evidence type="ECO:0000313" key="5">
    <source>
        <dbReference type="Proteomes" id="UP000464314"/>
    </source>
</evidence>
<dbReference type="Pfam" id="PF03009">
    <property type="entry name" value="GDPD"/>
    <property type="match status" value="1"/>
</dbReference>
<feature type="transmembrane region" description="Helical" evidence="2">
    <location>
        <begin position="180"/>
        <end position="207"/>
    </location>
</feature>
<organism evidence="4 5">
    <name type="scientific">Anaerocolumna sedimenticola</name>
    <dbReference type="NCBI Taxonomy" id="2696063"/>
    <lineage>
        <taxon>Bacteria</taxon>
        <taxon>Bacillati</taxon>
        <taxon>Bacillota</taxon>
        <taxon>Clostridia</taxon>
        <taxon>Lachnospirales</taxon>
        <taxon>Lachnospiraceae</taxon>
        <taxon>Anaerocolumna</taxon>
    </lineage>
</organism>
<feature type="transmembrane region" description="Helical" evidence="2">
    <location>
        <begin position="33"/>
        <end position="56"/>
    </location>
</feature>
<dbReference type="RefSeq" id="WP_161837249.1">
    <property type="nucleotide sequence ID" value="NZ_CP048000.1"/>
</dbReference>
<evidence type="ECO:0000256" key="1">
    <source>
        <dbReference type="SAM" id="MobiDB-lite"/>
    </source>
</evidence>
<name>A0A6P1TJ08_9FIRM</name>
<feature type="transmembrane region" description="Helical" evidence="2">
    <location>
        <begin position="139"/>
        <end position="160"/>
    </location>
</feature>
<dbReference type="PANTHER" id="PTHR46211:SF8">
    <property type="entry name" value="PHOSPHODIESTERASE"/>
    <property type="match status" value="1"/>
</dbReference>
<dbReference type="EMBL" id="CP048000">
    <property type="protein sequence ID" value="QHQ60413.1"/>
    <property type="molecule type" value="Genomic_DNA"/>
</dbReference>
<feature type="domain" description="GP-PDE" evidence="3">
    <location>
        <begin position="408"/>
        <end position="639"/>
    </location>
</feature>
<dbReference type="InterPro" id="IPR017946">
    <property type="entry name" value="PLC-like_Pdiesterase_TIM-brl"/>
</dbReference>
<keyword evidence="2" id="KW-0472">Membrane</keyword>
<sequence length="657" mass="76336">MLHNRERKSNRIFNNRRIFTNTLKLLVQHSISLFFGQGLLIGLSILLLTPFISLLYRLALSLTGYSYVTIKNFGYFLLNPLILILLIFLFAVIGVFLLLEACYLITFFTLIENDEKPYQFRVLLLSYKKLLFIFIRRKFTLLPMVWFITLLSNLPLFIFVMKRVRFIRFLADNIWDKPLAVPVAVIIIAVLSWFMIRRLFLFLYSLIEGKFSANSRRDKRKLSRDNENKENKVNKENNKDDANQFDLETDSRYCDSINQGYMKKTKSFRTLMYFLIWNIGIGFAVLALFIFTMAITAIFISGIPDKSLAFATFLTMIDKMNGYFIVGIFAINTTANFALFTHLFFQYKLELNENINIDHSADYIVIRVGSYKTVIQVTIAIFILVNFYFFFDIIRNGSPLDYMNLDMIKVTSHRGFSGDVPENTLPAIEKAIEEQADFIEVDVRMTKDGELVLLHDSNLKRTTGLNKNIWDVNYSDLSSLDAGSWKNKVYIGTPIPTLGEVFDLCKGKVNLNLDLKFHTNKEELEDKVVALIEEYEMEWQCVISSTNLPTLEKVKLLDPDIRTGYITYQIYRGYLADDIIDFFSIRSNLVTKTVSSEVHKSGKEIHVWTVNSKNELERMKRLGVDNVITDDPSYAKEVLYQEESNRFLITLLKIMME</sequence>
<feature type="transmembrane region" description="Helical" evidence="2">
    <location>
        <begin position="76"/>
        <end position="99"/>
    </location>
</feature>
<dbReference type="Gene3D" id="3.20.20.190">
    <property type="entry name" value="Phosphatidylinositol (PI) phosphodiesterase"/>
    <property type="match status" value="1"/>
</dbReference>
<feature type="compositionally biased region" description="Basic and acidic residues" evidence="1">
    <location>
        <begin position="223"/>
        <end position="242"/>
    </location>
</feature>
<keyword evidence="2" id="KW-1133">Transmembrane helix</keyword>
<gene>
    <name evidence="4" type="ORF">Ana3638_06205</name>
</gene>
<proteinExistence type="predicted"/>
<keyword evidence="2" id="KW-0812">Transmembrane</keyword>
<feature type="region of interest" description="Disordered" evidence="1">
    <location>
        <begin position="220"/>
        <end position="242"/>
    </location>
</feature>